<sequence>MKAFSVLLKKWQIQLGIAMVCATTLPFNAFAQQTLPKWELGLGPGIISYPDYPGSKEQNNLIIPFPYVTYRGKDFEIDQREAKKPLYVFGEWELDLSLTGSVPVSSKDNKMRQGMDDLDTTVGFGPVLKYRLIHRHLNELKLEMPVYWAIATNFRSLHDEGVKTTPGLYYYFRKSFSSDQRIKITLYTNANFATAKNNNYFYEVKAYEATSWRPDYRTEGGFGGYSYGASVNWHFGNFWLGAFYKLTDLSEAVFRHSPLVETTRAETFGAALTWNFYKSSETVEGLE</sequence>
<evidence type="ECO:0000313" key="8">
    <source>
        <dbReference type="Proteomes" id="UP000027341"/>
    </source>
</evidence>
<comment type="caution">
    <text evidence="7">The sequence shown here is derived from an EMBL/GenBank/DDBJ whole genome shotgun (WGS) entry which is preliminary data.</text>
</comment>
<gene>
    <name evidence="7" type="ORF">EI16_04010</name>
</gene>
<dbReference type="PANTHER" id="PTHR38776">
    <property type="entry name" value="MLTA-INTERACTING PROTEIN-RELATED"/>
    <property type="match status" value="1"/>
</dbReference>
<evidence type="ECO:0000256" key="4">
    <source>
        <dbReference type="ARBA" id="ARBA00023136"/>
    </source>
</evidence>
<keyword evidence="8" id="KW-1185">Reference proteome</keyword>
<comment type="similarity">
    <text evidence="2">Belongs to the MipA/OmpV family.</text>
</comment>
<dbReference type="AlphaFoldDB" id="A0A066ZT60"/>
<dbReference type="EMBL" id="JMIU01000001">
    <property type="protein sequence ID" value="KDN95474.1"/>
    <property type="molecule type" value="Genomic_DNA"/>
</dbReference>
<dbReference type="STRING" id="28885.EI16_04010"/>
<dbReference type="InterPro" id="IPR010583">
    <property type="entry name" value="MipA"/>
</dbReference>
<accession>A0A066ZT60</accession>
<name>A0A066ZT60_HYDMR</name>
<keyword evidence="5" id="KW-0998">Cell outer membrane</keyword>
<feature type="signal peptide" evidence="6">
    <location>
        <begin position="1"/>
        <end position="31"/>
    </location>
</feature>
<reference evidence="7 8" key="1">
    <citation type="submission" date="2014-04" db="EMBL/GenBank/DDBJ databases">
        <title>Draft genome sequence of Hydrogenovibrio marinus MH-110, a model organism for aerobic H2 metabolism.</title>
        <authorList>
            <person name="Cha H.J."/>
            <person name="Jo B.H."/>
            <person name="Hwang B.H."/>
        </authorList>
    </citation>
    <scope>NUCLEOTIDE SEQUENCE [LARGE SCALE GENOMIC DNA]</scope>
    <source>
        <strain evidence="7 8">MH-110</strain>
    </source>
</reference>
<evidence type="ECO:0000313" key="7">
    <source>
        <dbReference type="EMBL" id="KDN95474.1"/>
    </source>
</evidence>
<evidence type="ECO:0000256" key="2">
    <source>
        <dbReference type="ARBA" id="ARBA00005722"/>
    </source>
</evidence>
<organism evidence="7 8">
    <name type="scientific">Hydrogenovibrio marinus</name>
    <dbReference type="NCBI Taxonomy" id="28885"/>
    <lineage>
        <taxon>Bacteria</taxon>
        <taxon>Pseudomonadati</taxon>
        <taxon>Pseudomonadota</taxon>
        <taxon>Gammaproteobacteria</taxon>
        <taxon>Thiotrichales</taxon>
        <taxon>Piscirickettsiaceae</taxon>
        <taxon>Hydrogenovibrio</taxon>
    </lineage>
</organism>
<evidence type="ECO:0000256" key="6">
    <source>
        <dbReference type="SAM" id="SignalP"/>
    </source>
</evidence>
<keyword evidence="4" id="KW-0472">Membrane</keyword>
<proteinExistence type="inferred from homology"/>
<keyword evidence="3 6" id="KW-0732">Signal</keyword>
<feature type="chain" id="PRO_5001632489" evidence="6">
    <location>
        <begin position="32"/>
        <end position="287"/>
    </location>
</feature>
<dbReference type="GO" id="GO:0009279">
    <property type="term" value="C:cell outer membrane"/>
    <property type="evidence" value="ECO:0007669"/>
    <property type="project" value="UniProtKB-SubCell"/>
</dbReference>
<dbReference type="Proteomes" id="UP000027341">
    <property type="component" value="Unassembled WGS sequence"/>
</dbReference>
<evidence type="ECO:0000256" key="3">
    <source>
        <dbReference type="ARBA" id="ARBA00022729"/>
    </source>
</evidence>
<evidence type="ECO:0000256" key="1">
    <source>
        <dbReference type="ARBA" id="ARBA00004442"/>
    </source>
</evidence>
<dbReference type="PANTHER" id="PTHR38776:SF1">
    <property type="entry name" value="MLTA-INTERACTING PROTEIN-RELATED"/>
    <property type="match status" value="1"/>
</dbReference>
<comment type="subcellular location">
    <subcellularLocation>
        <location evidence="1">Cell outer membrane</location>
    </subcellularLocation>
</comment>
<dbReference type="Pfam" id="PF06629">
    <property type="entry name" value="MipA"/>
    <property type="match status" value="1"/>
</dbReference>
<protein>
    <submittedName>
        <fullName evidence="7">MltA-interacting MipA</fullName>
    </submittedName>
</protein>
<evidence type="ECO:0000256" key="5">
    <source>
        <dbReference type="ARBA" id="ARBA00023237"/>
    </source>
</evidence>